<dbReference type="Gene3D" id="2.160.10.10">
    <property type="entry name" value="Hexapeptide repeat proteins"/>
    <property type="match status" value="1"/>
</dbReference>
<dbReference type="AlphaFoldDB" id="A0A4R2EYR9"/>
<proteinExistence type="inferred from homology"/>
<dbReference type="EMBL" id="SLWB01000002">
    <property type="protein sequence ID" value="TCN72124.1"/>
    <property type="molecule type" value="Genomic_DNA"/>
</dbReference>
<dbReference type="Pfam" id="PF00132">
    <property type="entry name" value="Hexapep"/>
    <property type="match status" value="3"/>
</dbReference>
<dbReference type="CDD" id="cd03358">
    <property type="entry name" value="LbH_WxcM_N_like"/>
    <property type="match status" value="1"/>
</dbReference>
<organism evidence="5 6">
    <name type="scientific">Acetobacteroides hydrogenigenes</name>
    <dbReference type="NCBI Taxonomy" id="979970"/>
    <lineage>
        <taxon>Bacteria</taxon>
        <taxon>Pseudomonadati</taxon>
        <taxon>Bacteroidota</taxon>
        <taxon>Bacteroidia</taxon>
        <taxon>Bacteroidales</taxon>
        <taxon>Rikenellaceae</taxon>
        <taxon>Acetobacteroides</taxon>
    </lineage>
</organism>
<comment type="caution">
    <text evidence="5">The sequence shown here is derived from an EMBL/GenBank/DDBJ whole genome shotgun (WGS) entry which is preliminary data.</text>
</comment>
<dbReference type="InterPro" id="IPR011004">
    <property type="entry name" value="Trimer_LpxA-like_sf"/>
</dbReference>
<keyword evidence="3" id="KW-0677">Repeat</keyword>
<reference evidence="5 6" key="1">
    <citation type="submission" date="2019-03" db="EMBL/GenBank/DDBJ databases">
        <title>Genomic Encyclopedia of Archaeal and Bacterial Type Strains, Phase II (KMG-II): from individual species to whole genera.</title>
        <authorList>
            <person name="Goeker M."/>
        </authorList>
    </citation>
    <scope>NUCLEOTIDE SEQUENCE [LARGE SCALE GENOMIC DNA]</scope>
    <source>
        <strain evidence="5 6">RL-C</strain>
    </source>
</reference>
<evidence type="ECO:0000256" key="2">
    <source>
        <dbReference type="ARBA" id="ARBA00022679"/>
    </source>
</evidence>
<dbReference type="PANTHER" id="PTHR43300">
    <property type="entry name" value="ACETYLTRANSFERASE"/>
    <property type="match status" value="1"/>
</dbReference>
<evidence type="ECO:0000256" key="3">
    <source>
        <dbReference type="ARBA" id="ARBA00022737"/>
    </source>
</evidence>
<evidence type="ECO:0000256" key="1">
    <source>
        <dbReference type="ARBA" id="ARBA00007274"/>
    </source>
</evidence>
<dbReference type="PROSITE" id="PS00101">
    <property type="entry name" value="HEXAPEP_TRANSFERASES"/>
    <property type="match status" value="1"/>
</dbReference>
<dbReference type="PANTHER" id="PTHR43300:SF4">
    <property type="entry name" value="ACYL-[ACYL-CARRIER-PROTEIN]--UDP-N-ACETYLGLUCOSAMINE O-ACYLTRANSFERASE"/>
    <property type="match status" value="1"/>
</dbReference>
<dbReference type="GO" id="GO:0016746">
    <property type="term" value="F:acyltransferase activity"/>
    <property type="evidence" value="ECO:0007669"/>
    <property type="project" value="UniProtKB-KW"/>
</dbReference>
<evidence type="ECO:0000313" key="6">
    <source>
        <dbReference type="Proteomes" id="UP000294830"/>
    </source>
</evidence>
<dbReference type="InterPro" id="IPR018357">
    <property type="entry name" value="Hexapep_transf_CS"/>
</dbReference>
<gene>
    <name evidence="5" type="ORF">CLV25_10287</name>
</gene>
<dbReference type="InterPro" id="IPR050179">
    <property type="entry name" value="Trans_hexapeptide_repeat"/>
</dbReference>
<comment type="similarity">
    <text evidence="1">Belongs to the transferase hexapeptide repeat family.</text>
</comment>
<dbReference type="RefSeq" id="WP_131838193.1">
    <property type="nucleotide sequence ID" value="NZ_SLWB01000002.1"/>
</dbReference>
<name>A0A4R2EYR9_9BACT</name>
<sequence length="155" mass="16630">MAVKIHPTADVQTSNIGDDTLIWQYAVILKGATIGSNCNINCHTFIENDVTIGNNVTVKSGIYLWDGITVGNDVFLGPNVTFTNDKYPRSKQYPESFQRITIEDGASIGAGAIILGGLTIGKKAMVGAGSVVTKDIPAEELWMGNPAKFVKKLKD</sequence>
<dbReference type="InterPro" id="IPR001451">
    <property type="entry name" value="Hexapep"/>
</dbReference>
<keyword evidence="6" id="KW-1185">Reference proteome</keyword>
<evidence type="ECO:0000313" key="5">
    <source>
        <dbReference type="EMBL" id="TCN72124.1"/>
    </source>
</evidence>
<dbReference type="Proteomes" id="UP000294830">
    <property type="component" value="Unassembled WGS sequence"/>
</dbReference>
<dbReference type="SUPFAM" id="SSF51161">
    <property type="entry name" value="Trimeric LpxA-like enzymes"/>
    <property type="match status" value="1"/>
</dbReference>
<keyword evidence="4" id="KW-0012">Acyltransferase</keyword>
<keyword evidence="2 5" id="KW-0808">Transferase</keyword>
<evidence type="ECO:0000256" key="4">
    <source>
        <dbReference type="ARBA" id="ARBA00023315"/>
    </source>
</evidence>
<accession>A0A4R2EYR9</accession>
<dbReference type="OrthoDB" id="9801697at2"/>
<protein>
    <submittedName>
        <fullName evidence="5">Acetyltransferase-like isoleucine patch superfamily enzyme</fullName>
    </submittedName>
</protein>